<keyword evidence="1" id="KW-0472">Membrane</keyword>
<name>A0ABY4J401_9BACT</name>
<gene>
    <name evidence="2" type="ORF">MWH26_10200</name>
</gene>
<dbReference type="PANTHER" id="PTHR43471">
    <property type="entry name" value="ABC TRANSPORTER PERMEASE"/>
    <property type="match status" value="1"/>
</dbReference>
<sequence>MMNTFWLLFSAEWRHFRAAKGLVLLCALLLLTGLYGIYYGTTEIERQRQHLAALPELTRRNVEELKVKFPGPADAGEIGYYHSTYAVHHPNAWASLSLGQRDVNPYYVKLRLLGLQNQLYATDNTNPMKVLSGNFDLAFVLVYLFPLLIIALSFNLLSSEREEGILTLLLAQPVRSSVVVGAKLAFRLAVVLGLAWLLSVVGMLWAQVPLDSRVVTWLGLSTLYCLFWFGVALVVTALQRTSAFNAVTLLGVWLLLVVLVPSLLNLGVAAAHPVPQGIELTIKQREEIHAGWDRPKAQTMNRFFALYPQWRDTATIRERFVWRWYYAFQHLGDVAVAPQAAAYATGLQQRYDLVEQLNLLSPAINAQGSLNALAGTDLPTHLQFQRSATAYHDALRAFYYPYLFRQAEFSHHDYALEPTHTFTSQPELSTALRGLGKLLLSVALVYGLGFGLLRARPISPR</sequence>
<dbReference type="InterPro" id="IPR021913">
    <property type="entry name" value="DUF3526"/>
</dbReference>
<organism evidence="2 3">
    <name type="scientific">Hymenobacter sublimis</name>
    <dbReference type="NCBI Taxonomy" id="2933777"/>
    <lineage>
        <taxon>Bacteria</taxon>
        <taxon>Pseudomonadati</taxon>
        <taxon>Bacteroidota</taxon>
        <taxon>Cytophagia</taxon>
        <taxon>Cytophagales</taxon>
        <taxon>Hymenobacteraceae</taxon>
        <taxon>Hymenobacter</taxon>
    </lineage>
</organism>
<evidence type="ECO:0000313" key="3">
    <source>
        <dbReference type="Proteomes" id="UP000829647"/>
    </source>
</evidence>
<keyword evidence="1" id="KW-0812">Transmembrane</keyword>
<protein>
    <submittedName>
        <fullName evidence="2">DUF3526 domain-containing protein</fullName>
    </submittedName>
</protein>
<feature type="transmembrane region" description="Helical" evidence="1">
    <location>
        <begin position="214"/>
        <end position="236"/>
    </location>
</feature>
<reference evidence="2 3" key="1">
    <citation type="submission" date="2022-04" db="EMBL/GenBank/DDBJ databases">
        <title>Hymenobacter sp. isolated from the air.</title>
        <authorList>
            <person name="Won M."/>
            <person name="Lee C.-M."/>
            <person name="Woen H.-Y."/>
            <person name="Kwon S.-W."/>
        </authorList>
    </citation>
    <scope>NUCLEOTIDE SEQUENCE [LARGE SCALE GENOMIC DNA]</scope>
    <source>
        <strain evidence="3">5516 S-25</strain>
    </source>
</reference>
<keyword evidence="1" id="KW-1133">Transmembrane helix</keyword>
<dbReference type="Proteomes" id="UP000829647">
    <property type="component" value="Chromosome"/>
</dbReference>
<evidence type="ECO:0000313" key="2">
    <source>
        <dbReference type="EMBL" id="UPL47572.1"/>
    </source>
</evidence>
<dbReference type="EMBL" id="CP095848">
    <property type="protein sequence ID" value="UPL47572.1"/>
    <property type="molecule type" value="Genomic_DNA"/>
</dbReference>
<dbReference type="PANTHER" id="PTHR43471:SF14">
    <property type="entry name" value="ABC-2 TYPE TRANSPORT SYSTEM PERMEASE PROTEIN"/>
    <property type="match status" value="1"/>
</dbReference>
<feature type="transmembrane region" description="Helical" evidence="1">
    <location>
        <begin position="137"/>
        <end position="157"/>
    </location>
</feature>
<evidence type="ECO:0000256" key="1">
    <source>
        <dbReference type="SAM" id="Phobius"/>
    </source>
</evidence>
<dbReference type="RefSeq" id="WP_247974190.1">
    <property type="nucleotide sequence ID" value="NZ_CP095848.1"/>
</dbReference>
<accession>A0ABY4J401</accession>
<dbReference type="Pfam" id="PF12040">
    <property type="entry name" value="DUF3526"/>
    <property type="match status" value="1"/>
</dbReference>
<feature type="transmembrane region" description="Helical" evidence="1">
    <location>
        <begin position="184"/>
        <end position="208"/>
    </location>
</feature>
<feature type="transmembrane region" description="Helical" evidence="1">
    <location>
        <begin position="243"/>
        <end position="264"/>
    </location>
</feature>
<proteinExistence type="predicted"/>
<keyword evidence="3" id="KW-1185">Reference proteome</keyword>